<evidence type="ECO:0000259" key="1">
    <source>
        <dbReference type="PROSITE" id="PS51186"/>
    </source>
</evidence>
<keyword evidence="2" id="KW-0808">Transferase</keyword>
<keyword evidence="3" id="KW-1185">Reference proteome</keyword>
<dbReference type="SUPFAM" id="SSF55729">
    <property type="entry name" value="Acyl-CoA N-acyltransferases (Nat)"/>
    <property type="match status" value="1"/>
</dbReference>
<gene>
    <name evidence="2" type="ORF">SAMN04488568_102229</name>
</gene>
<dbReference type="RefSeq" id="WP_176780223.1">
    <property type="nucleotide sequence ID" value="NZ_FNHG01000002.1"/>
</dbReference>
<dbReference type="Proteomes" id="UP000199759">
    <property type="component" value="Unassembled WGS sequence"/>
</dbReference>
<feature type="domain" description="N-acetyltransferase" evidence="1">
    <location>
        <begin position="13"/>
        <end position="162"/>
    </location>
</feature>
<sequence length="162" mass="17324">MAPLAAATPKPDIRLRPARPGEAQALSALCLRSKAYWGYDAAFMAAVEPYLKVTDEAIRAGHVTVAQSADGNPVGVCQIDPNGHGGSLDLLFIEPDIIGTGAGRALFERAKAQLKSLGLPVMTILSDPYAEPAYLHMGARRVEMRSSDVFPGRELPWLEVAL</sequence>
<dbReference type="STRING" id="144026.SAMN04488568_102229"/>
<protein>
    <submittedName>
        <fullName evidence="2">Acetyltransferase (GNAT) domain-containing protein</fullName>
    </submittedName>
</protein>
<organism evidence="2 3">
    <name type="scientific">Maricaulis salignorans</name>
    <dbReference type="NCBI Taxonomy" id="144026"/>
    <lineage>
        <taxon>Bacteria</taxon>
        <taxon>Pseudomonadati</taxon>
        <taxon>Pseudomonadota</taxon>
        <taxon>Alphaproteobacteria</taxon>
        <taxon>Maricaulales</taxon>
        <taxon>Maricaulaceae</taxon>
        <taxon>Maricaulis</taxon>
    </lineage>
</organism>
<proteinExistence type="predicted"/>
<evidence type="ECO:0000313" key="2">
    <source>
        <dbReference type="EMBL" id="SDL81893.1"/>
    </source>
</evidence>
<reference evidence="2 3" key="1">
    <citation type="submission" date="2016-10" db="EMBL/GenBank/DDBJ databases">
        <authorList>
            <person name="de Groot N.N."/>
        </authorList>
    </citation>
    <scope>NUCLEOTIDE SEQUENCE [LARGE SCALE GENOMIC DNA]</scope>
    <source>
        <strain evidence="2 3">DSM 16077</strain>
    </source>
</reference>
<dbReference type="PROSITE" id="PS51186">
    <property type="entry name" value="GNAT"/>
    <property type="match status" value="1"/>
</dbReference>
<accession>A0A1G9N683</accession>
<name>A0A1G9N683_9PROT</name>
<dbReference type="AlphaFoldDB" id="A0A1G9N683"/>
<dbReference type="GO" id="GO:0016747">
    <property type="term" value="F:acyltransferase activity, transferring groups other than amino-acyl groups"/>
    <property type="evidence" value="ECO:0007669"/>
    <property type="project" value="InterPro"/>
</dbReference>
<dbReference type="Gene3D" id="3.40.630.30">
    <property type="match status" value="1"/>
</dbReference>
<dbReference type="EMBL" id="FNHG01000002">
    <property type="protein sequence ID" value="SDL81893.1"/>
    <property type="molecule type" value="Genomic_DNA"/>
</dbReference>
<dbReference type="CDD" id="cd04301">
    <property type="entry name" value="NAT_SF"/>
    <property type="match status" value="1"/>
</dbReference>
<dbReference type="InterPro" id="IPR016181">
    <property type="entry name" value="Acyl_CoA_acyltransferase"/>
</dbReference>
<dbReference type="InterPro" id="IPR000182">
    <property type="entry name" value="GNAT_dom"/>
</dbReference>
<dbReference type="Pfam" id="PF13673">
    <property type="entry name" value="Acetyltransf_10"/>
    <property type="match status" value="1"/>
</dbReference>
<evidence type="ECO:0000313" key="3">
    <source>
        <dbReference type="Proteomes" id="UP000199759"/>
    </source>
</evidence>